<name>A0A5C6A0U1_9BACT</name>
<dbReference type="OrthoDB" id="2080613at2"/>
<reference evidence="1 2" key="1">
    <citation type="submission" date="2019-02" db="EMBL/GenBank/DDBJ databases">
        <title>Deep-cultivation of Planctomycetes and their phenomic and genomic characterization uncovers novel biology.</title>
        <authorList>
            <person name="Wiegand S."/>
            <person name="Jogler M."/>
            <person name="Boedeker C."/>
            <person name="Pinto D."/>
            <person name="Vollmers J."/>
            <person name="Rivas-Marin E."/>
            <person name="Kohn T."/>
            <person name="Peeters S.H."/>
            <person name="Heuer A."/>
            <person name="Rast P."/>
            <person name="Oberbeckmann S."/>
            <person name="Bunk B."/>
            <person name="Jeske O."/>
            <person name="Meyerdierks A."/>
            <person name="Storesund J.E."/>
            <person name="Kallscheuer N."/>
            <person name="Luecker S."/>
            <person name="Lage O.M."/>
            <person name="Pohl T."/>
            <person name="Merkel B.J."/>
            <person name="Hornburger P."/>
            <person name="Mueller R.-W."/>
            <person name="Bruemmer F."/>
            <person name="Labrenz M."/>
            <person name="Spormann A.M."/>
            <person name="Op Den Camp H."/>
            <person name="Overmann J."/>
            <person name="Amann R."/>
            <person name="Jetten M.S.M."/>
            <person name="Mascher T."/>
            <person name="Medema M.H."/>
            <person name="Devos D.P."/>
            <person name="Kaster A.-K."/>
            <person name="Ovreas L."/>
            <person name="Rohde M."/>
            <person name="Galperin M.Y."/>
            <person name="Jogler C."/>
        </authorList>
    </citation>
    <scope>NUCLEOTIDE SEQUENCE [LARGE SCALE GENOMIC DNA]</scope>
    <source>
        <strain evidence="1 2">Pla100</strain>
    </source>
</reference>
<dbReference type="AlphaFoldDB" id="A0A5C6A0U1"/>
<dbReference type="Proteomes" id="UP000316213">
    <property type="component" value="Unassembled WGS sequence"/>
</dbReference>
<organism evidence="1 2">
    <name type="scientific">Neorhodopirellula pilleata</name>
    <dbReference type="NCBI Taxonomy" id="2714738"/>
    <lineage>
        <taxon>Bacteria</taxon>
        <taxon>Pseudomonadati</taxon>
        <taxon>Planctomycetota</taxon>
        <taxon>Planctomycetia</taxon>
        <taxon>Pirellulales</taxon>
        <taxon>Pirellulaceae</taxon>
        <taxon>Neorhodopirellula</taxon>
    </lineage>
</organism>
<dbReference type="RefSeq" id="WP_146579641.1">
    <property type="nucleotide sequence ID" value="NZ_SJPM01000010.1"/>
</dbReference>
<evidence type="ECO:0000313" key="1">
    <source>
        <dbReference type="EMBL" id="TWT92937.1"/>
    </source>
</evidence>
<protein>
    <submittedName>
        <fullName evidence="1">Uncharacterized protein</fullName>
    </submittedName>
</protein>
<gene>
    <name evidence="1" type="ORF">Pla100_42530</name>
</gene>
<accession>A0A5C6A0U1</accession>
<sequence>MTDVDTIRHELSRLFAYKAEWLKGNLFDLFTRPKYLARLSDDVPCVLVGGRGTGKTTVLRGLSYSGQFELSDKSPETVKDWNHFGIYLRINTNRVTAFGGPEVADERWQKLFSHYINLVFCDLLLEFLSWYENHAKTELVADAVQVRKFCASLCVEPASTISECRESVNFGIVNFESYINNIDDEPPVKLSLLGAPVDLLVAAIKGLPGFVERRFSFLIDEYENLNESQQQVVNTLMKHASDAYTFKIGVRELGWRCKTTLNPNEQLVSPADYRLVNITDELIRNDFDQFAEEVCNARLAMLRKDHPEVPSSIVEMFPTLGLQEEALKLGVASQVKGLASLLKKNSDENELFLAKLDPLEQYFIKCRAESSGKSLDDIVDEARQDKNWQSKYDNYAYSLLFNLKQGKRGIRKYYCGWKTFCLLANGNLRYLIELVDASISAHLILGAKLSASVSPDTQTKAAQEVGKKNLGELEGLSIHGAKLTKLLLGLGRLFGIMAGDAVGHAPEVNQFEIVGESRSKELDDLLNYGVMHLALVRLTGTKISGMDTKDYDYSVHPIFAPFFVFGHRKKRKMKLSPEEFLGLIDDTSSSLEKILAKSQRTIDQPLPDQLTLFEIYFDGNS</sequence>
<dbReference type="InterPro" id="IPR056955">
    <property type="entry name" value="ORC-CDC6-like"/>
</dbReference>
<dbReference type="EMBL" id="SJPM01000010">
    <property type="protein sequence ID" value="TWT92937.1"/>
    <property type="molecule type" value="Genomic_DNA"/>
</dbReference>
<evidence type="ECO:0000313" key="2">
    <source>
        <dbReference type="Proteomes" id="UP000316213"/>
    </source>
</evidence>
<comment type="caution">
    <text evidence="1">The sequence shown here is derived from an EMBL/GenBank/DDBJ whole genome shotgun (WGS) entry which is preliminary data.</text>
</comment>
<keyword evidence="2" id="KW-1185">Reference proteome</keyword>
<dbReference type="Pfam" id="PF24389">
    <property type="entry name" value="ORC-CDC6-like"/>
    <property type="match status" value="1"/>
</dbReference>
<proteinExistence type="predicted"/>